<gene>
    <name evidence="4" type="ORF">ACHAWU_009546</name>
</gene>
<name>A0ABD3M917_9STRA</name>
<dbReference type="EMBL" id="JALLBG020000181">
    <property type="protein sequence ID" value="KAL3760585.1"/>
    <property type="molecule type" value="Genomic_DNA"/>
</dbReference>
<evidence type="ECO:0000256" key="1">
    <source>
        <dbReference type="SAM" id="MobiDB-lite"/>
    </source>
</evidence>
<organism evidence="4 5">
    <name type="scientific">Discostella pseudostelligera</name>
    <dbReference type="NCBI Taxonomy" id="259834"/>
    <lineage>
        <taxon>Eukaryota</taxon>
        <taxon>Sar</taxon>
        <taxon>Stramenopiles</taxon>
        <taxon>Ochrophyta</taxon>
        <taxon>Bacillariophyta</taxon>
        <taxon>Coscinodiscophyceae</taxon>
        <taxon>Thalassiosirophycidae</taxon>
        <taxon>Stephanodiscales</taxon>
        <taxon>Stephanodiscaceae</taxon>
        <taxon>Discostella</taxon>
    </lineage>
</organism>
<evidence type="ECO:0000313" key="4">
    <source>
        <dbReference type="EMBL" id="KAL3760585.1"/>
    </source>
</evidence>
<comment type="caution">
    <text evidence="4">The sequence shown here is derived from an EMBL/GenBank/DDBJ whole genome shotgun (WGS) entry which is preliminary data.</text>
</comment>
<keyword evidence="2" id="KW-0732">Signal</keyword>
<evidence type="ECO:0000259" key="3">
    <source>
        <dbReference type="Pfam" id="PF08547"/>
    </source>
</evidence>
<feature type="region of interest" description="Disordered" evidence="1">
    <location>
        <begin position="53"/>
        <end position="75"/>
    </location>
</feature>
<proteinExistence type="predicted"/>
<protein>
    <recommendedName>
        <fullName evidence="3">NADH:ubiquinone oxidoreductase intermediate-associated protein 30 domain-containing protein</fullName>
    </recommendedName>
</protein>
<dbReference type="Pfam" id="PF08547">
    <property type="entry name" value="CIA30"/>
    <property type="match status" value="1"/>
</dbReference>
<feature type="chain" id="PRO_5044803389" description="NADH:ubiquinone oxidoreductase intermediate-associated protein 30 domain-containing protein" evidence="2">
    <location>
        <begin position="21"/>
        <end position="236"/>
    </location>
</feature>
<dbReference type="SUPFAM" id="SSF49785">
    <property type="entry name" value="Galactose-binding domain-like"/>
    <property type="match status" value="1"/>
</dbReference>
<dbReference type="Proteomes" id="UP001530293">
    <property type="component" value="Unassembled WGS sequence"/>
</dbReference>
<feature type="domain" description="NADH:ubiquinone oxidoreductase intermediate-associated protein 30" evidence="3">
    <location>
        <begin position="148"/>
        <end position="225"/>
    </location>
</feature>
<feature type="compositionally biased region" description="Polar residues" evidence="1">
    <location>
        <begin position="53"/>
        <end position="66"/>
    </location>
</feature>
<feature type="signal peptide" evidence="2">
    <location>
        <begin position="1"/>
        <end position="20"/>
    </location>
</feature>
<dbReference type="InterPro" id="IPR008979">
    <property type="entry name" value="Galactose-bd-like_sf"/>
</dbReference>
<evidence type="ECO:0000313" key="5">
    <source>
        <dbReference type="Proteomes" id="UP001530293"/>
    </source>
</evidence>
<accession>A0ABD3M917</accession>
<dbReference type="AlphaFoldDB" id="A0ABD3M917"/>
<sequence>MISSQFRVILLILSFGGAAAFQAPSHHGMHQSHHQFCNHDITICTRRNMNLQATTDGRTSTDNTPTGPGGSDDNKAMAFLRKVGRVGGAANMDFATAMGLDESPSGGSKSSYHEGGFKNVRKSKAAYIPCTTSGIIDDMSDPFPFTSSGSQWQGITDRVMGGLSNGSLSRETIGGKLANVLRGNVSLANNGGFIQMATDLSLEPSVNLFVDASAFDGVELEVYCEGSENVEKFNVQ</sequence>
<dbReference type="InterPro" id="IPR013857">
    <property type="entry name" value="NADH-UbQ_OxRdtase-assoc_prot30"/>
</dbReference>
<evidence type="ECO:0000256" key="2">
    <source>
        <dbReference type="SAM" id="SignalP"/>
    </source>
</evidence>
<keyword evidence="5" id="KW-1185">Reference proteome</keyword>
<reference evidence="4 5" key="1">
    <citation type="submission" date="2024-10" db="EMBL/GenBank/DDBJ databases">
        <title>Updated reference genomes for cyclostephanoid diatoms.</title>
        <authorList>
            <person name="Roberts W.R."/>
            <person name="Alverson A.J."/>
        </authorList>
    </citation>
    <scope>NUCLEOTIDE SEQUENCE [LARGE SCALE GENOMIC DNA]</scope>
    <source>
        <strain evidence="4 5">AJA232-27</strain>
    </source>
</reference>